<keyword evidence="1" id="KW-0812">Transmembrane</keyword>
<reference evidence="2 3" key="1">
    <citation type="submission" date="2020-01" db="EMBL/GenBank/DDBJ databases">
        <title>Whole genome sequence of Heliobacterium gestii DSM 11169.</title>
        <authorList>
            <person name="Kyndt J.A."/>
            <person name="Meyer T.E."/>
        </authorList>
    </citation>
    <scope>NUCLEOTIDE SEQUENCE [LARGE SCALE GENOMIC DNA]</scope>
    <source>
        <strain evidence="2 3">DSM 11169</strain>
    </source>
</reference>
<dbReference type="AlphaFoldDB" id="A0A845LAW5"/>
<keyword evidence="1" id="KW-1133">Transmembrane helix</keyword>
<protein>
    <submittedName>
        <fullName evidence="2">ECF transporter S component</fullName>
    </submittedName>
</protein>
<keyword evidence="1" id="KW-0472">Membrane</keyword>
<evidence type="ECO:0000256" key="1">
    <source>
        <dbReference type="SAM" id="Phobius"/>
    </source>
</evidence>
<dbReference type="EMBL" id="WXEX01000004">
    <property type="protein sequence ID" value="MZP42711.1"/>
    <property type="molecule type" value="Genomic_DNA"/>
</dbReference>
<sequence length="152" mass="15722">MKLNRTVRTAVLLSLALIFQQIKVQWVAGPAVNALLIIAAGYNGLAYAVVLGCLTPLLAFLTGTMPLLIAVPVIAAGNSIFCAGYSLLSKRSAPAGIAAGALLKFAVMATAVHWVIQAPPAVANALSLPQLFTALAGGMVGLLVLRYLPKEE</sequence>
<name>A0A845LAW5_HELGE</name>
<dbReference type="OrthoDB" id="9809154at2"/>
<feature type="transmembrane region" description="Helical" evidence="1">
    <location>
        <begin position="94"/>
        <end position="116"/>
    </location>
</feature>
<organism evidence="2 3">
    <name type="scientific">Heliomicrobium gestii</name>
    <name type="common">Heliobacterium gestii</name>
    <dbReference type="NCBI Taxonomy" id="2699"/>
    <lineage>
        <taxon>Bacteria</taxon>
        <taxon>Bacillati</taxon>
        <taxon>Bacillota</taxon>
        <taxon>Clostridia</taxon>
        <taxon>Eubacteriales</taxon>
        <taxon>Heliobacteriaceae</taxon>
        <taxon>Heliomicrobium</taxon>
    </lineage>
</organism>
<comment type="caution">
    <text evidence="2">The sequence shown here is derived from an EMBL/GenBank/DDBJ whole genome shotgun (WGS) entry which is preliminary data.</text>
</comment>
<dbReference type="RefSeq" id="WP_161261263.1">
    <property type="nucleotide sequence ID" value="NZ_JAFBDC010000003.1"/>
</dbReference>
<feature type="transmembrane region" description="Helical" evidence="1">
    <location>
        <begin position="128"/>
        <end position="148"/>
    </location>
</feature>
<gene>
    <name evidence="2" type="ORF">GTO89_06615</name>
</gene>
<feature type="transmembrane region" description="Helical" evidence="1">
    <location>
        <begin position="34"/>
        <end position="60"/>
    </location>
</feature>
<keyword evidence="3" id="KW-1185">Reference proteome</keyword>
<feature type="transmembrane region" description="Helical" evidence="1">
    <location>
        <begin position="67"/>
        <end position="88"/>
    </location>
</feature>
<accession>A0A845LAW5</accession>
<dbReference type="Proteomes" id="UP000471031">
    <property type="component" value="Unassembled WGS sequence"/>
</dbReference>
<proteinExistence type="predicted"/>
<evidence type="ECO:0000313" key="3">
    <source>
        <dbReference type="Proteomes" id="UP000471031"/>
    </source>
</evidence>
<evidence type="ECO:0000313" key="2">
    <source>
        <dbReference type="EMBL" id="MZP42711.1"/>
    </source>
</evidence>